<gene>
    <name evidence="10" type="ORF">B0J11DRAFT_166635</name>
</gene>
<protein>
    <submittedName>
        <fullName evidence="10">Fork head domain-containing protein</fullName>
    </submittedName>
</protein>
<dbReference type="AlphaFoldDB" id="A0A9P9IXB4"/>
<dbReference type="PROSITE" id="PS00657">
    <property type="entry name" value="FORK_HEAD_1"/>
    <property type="match status" value="1"/>
</dbReference>
<feature type="compositionally biased region" description="Acidic residues" evidence="7">
    <location>
        <begin position="846"/>
        <end position="859"/>
    </location>
</feature>
<feature type="compositionally biased region" description="Low complexity" evidence="7">
    <location>
        <begin position="543"/>
        <end position="555"/>
    </location>
</feature>
<evidence type="ECO:0000256" key="2">
    <source>
        <dbReference type="ARBA" id="ARBA00023015"/>
    </source>
</evidence>
<dbReference type="GO" id="GO:0000978">
    <property type="term" value="F:RNA polymerase II cis-regulatory region sequence-specific DNA binding"/>
    <property type="evidence" value="ECO:0007669"/>
    <property type="project" value="TreeGrafter"/>
</dbReference>
<dbReference type="InterPro" id="IPR036390">
    <property type="entry name" value="WH_DNA-bd_sf"/>
</dbReference>
<feature type="compositionally biased region" description="Polar residues" evidence="7">
    <location>
        <begin position="24"/>
        <end position="34"/>
    </location>
</feature>
<feature type="region of interest" description="Disordered" evidence="7">
    <location>
        <begin position="174"/>
        <end position="195"/>
    </location>
</feature>
<organism evidence="10 11">
    <name type="scientific">Dendryphion nanum</name>
    <dbReference type="NCBI Taxonomy" id="256645"/>
    <lineage>
        <taxon>Eukaryota</taxon>
        <taxon>Fungi</taxon>
        <taxon>Dikarya</taxon>
        <taxon>Ascomycota</taxon>
        <taxon>Pezizomycotina</taxon>
        <taxon>Dothideomycetes</taxon>
        <taxon>Pleosporomycetidae</taxon>
        <taxon>Pleosporales</taxon>
        <taxon>Torulaceae</taxon>
        <taxon>Dendryphion</taxon>
    </lineage>
</organism>
<evidence type="ECO:0000259" key="9">
    <source>
        <dbReference type="PROSITE" id="PS50039"/>
    </source>
</evidence>
<dbReference type="PRINTS" id="PR00053">
    <property type="entry name" value="FORKHEAD"/>
</dbReference>
<dbReference type="Pfam" id="PF00498">
    <property type="entry name" value="FHA"/>
    <property type="match status" value="1"/>
</dbReference>
<dbReference type="InterPro" id="IPR036388">
    <property type="entry name" value="WH-like_DNA-bd_sf"/>
</dbReference>
<feature type="region of interest" description="Disordered" evidence="7">
    <location>
        <begin position="720"/>
        <end position="859"/>
    </location>
</feature>
<dbReference type="PANTHER" id="PTHR45881:SF1">
    <property type="entry name" value="FORK HEAD PROTEIN HOMOLOG 2"/>
    <property type="match status" value="1"/>
</dbReference>
<feature type="compositionally biased region" description="Basic and acidic residues" evidence="7">
    <location>
        <begin position="13"/>
        <end position="23"/>
    </location>
</feature>
<dbReference type="FunFam" id="1.10.10.10:FF:000030">
    <property type="entry name" value="Forkhead box protein K2"/>
    <property type="match status" value="1"/>
</dbReference>
<feature type="region of interest" description="Disordered" evidence="7">
    <location>
        <begin position="1"/>
        <end position="108"/>
    </location>
</feature>
<dbReference type="SUPFAM" id="SSF49879">
    <property type="entry name" value="SMAD/FHA domain"/>
    <property type="match status" value="1"/>
</dbReference>
<feature type="compositionally biased region" description="Acidic residues" evidence="7">
    <location>
        <begin position="753"/>
        <end position="794"/>
    </location>
</feature>
<dbReference type="EMBL" id="JAGMWT010000002">
    <property type="protein sequence ID" value="KAH7135676.1"/>
    <property type="molecule type" value="Genomic_DNA"/>
</dbReference>
<dbReference type="Gene3D" id="2.60.200.20">
    <property type="match status" value="1"/>
</dbReference>
<dbReference type="GO" id="GO:0005634">
    <property type="term" value="C:nucleus"/>
    <property type="evidence" value="ECO:0007669"/>
    <property type="project" value="UniProtKB-SubCell"/>
</dbReference>
<feature type="region of interest" description="Disordered" evidence="7">
    <location>
        <begin position="524"/>
        <end position="664"/>
    </location>
</feature>
<comment type="subcellular location">
    <subcellularLocation>
        <location evidence="1 6">Nucleus</location>
    </subcellularLocation>
</comment>
<feature type="DNA-binding region" description="Fork-head" evidence="6">
    <location>
        <begin position="398"/>
        <end position="493"/>
    </location>
</feature>
<evidence type="ECO:0000256" key="4">
    <source>
        <dbReference type="ARBA" id="ARBA00023163"/>
    </source>
</evidence>
<feature type="region of interest" description="Disordered" evidence="7">
    <location>
        <begin position="286"/>
        <end position="373"/>
    </location>
</feature>
<feature type="compositionally biased region" description="Polar residues" evidence="7">
    <location>
        <begin position="818"/>
        <end position="832"/>
    </location>
</feature>
<evidence type="ECO:0000256" key="5">
    <source>
        <dbReference type="ARBA" id="ARBA00023242"/>
    </source>
</evidence>
<dbReference type="InterPro" id="IPR001766">
    <property type="entry name" value="Fork_head_dom"/>
</dbReference>
<dbReference type="PROSITE" id="PS00658">
    <property type="entry name" value="FORK_HEAD_2"/>
    <property type="match status" value="1"/>
</dbReference>
<evidence type="ECO:0000256" key="3">
    <source>
        <dbReference type="ARBA" id="ARBA00023125"/>
    </source>
</evidence>
<dbReference type="SUPFAM" id="SSF46785">
    <property type="entry name" value="Winged helix' DNA-binding domain"/>
    <property type="match status" value="1"/>
</dbReference>
<feature type="compositionally biased region" description="Polar residues" evidence="7">
    <location>
        <begin position="332"/>
        <end position="349"/>
    </location>
</feature>
<feature type="domain" description="FHA" evidence="8">
    <location>
        <begin position="168"/>
        <end position="247"/>
    </location>
</feature>
<dbReference type="SMART" id="SM00339">
    <property type="entry name" value="FH"/>
    <property type="match status" value="1"/>
</dbReference>
<feature type="compositionally biased region" description="Polar residues" evidence="7">
    <location>
        <begin position="55"/>
        <end position="67"/>
    </location>
</feature>
<dbReference type="InterPro" id="IPR030456">
    <property type="entry name" value="TF_fork_head_CS_2"/>
</dbReference>
<sequence>MPPSSSRRVGLRSRRDPDPHQQSDADTPDSISTPSRKRRRVTTPDPTPPRPFLLTSPQLNGSDNAASAPTVAASNGEDRPRSRITESMASNDSNATLPNGADDDMPTDPVERQNLIIMSLRTPADYVPHATYDFSNDLQAMRNHGQNIEAYAKIAARDWCFFVRKTVLLIGRSDAQTRPNPPSSSQDVASTAQDPEDQVAQWGIDIDLGPNRSVSRVHAQIDFDTTEQKWFITVNSRNGLKLDDRTLNKGSREWLHSGICIGLLGTQMLFLLANQEDHFHPMLWRQVKNGPDADGESDREGNPPSKALPHAHPSGPTPKRENYDPFPPLSHPRNQQTAQAFSSQLTSTPGHPPETPLAIRSSEKGRLGKGSPFYGNRPMLLDGVDDIDYSDEAARDIKPPHSYAQLIGQAILSSPEQMLTLSNIYSFIKERYSFFRHTGAGWQNSIRHNLSLSKSFEKVARRTDEPGKGMKWKIADKEKDDFLKKQIFTTRKGAPPLRLDSSGPNSPAVLNQPSHATERLVEALGQPPPFGNQERHHSRIKSPPRSTTPPLTSYPVANESYTPDRGPRPPNPYGSFRQSPPQNDYAKFATPAKRLFQDPHGPGAAINRSSGGLGHRDVDNAPSSPNGDPAKSNVTGMRDLSANSPPTLYSDHAGHNPNGVPQGGLVTPLVARQAPRLAPPSTSQVPSQYMNFSSPAPFWKYVDLPSTPAKGLSLDLSPIKMKQGGNAEKEPETEPVQPSSPPLINDEGHNGEGEENDGDDPENDPENEPENDPENDNENDPENDNEIDKEEDLIPESPTRTISRPVSRAHLATAPPRSRSNSNLNGFGSAATSGGMVRGASLGSFDEAEEDEGEVDLAK</sequence>
<dbReference type="InterPro" id="IPR008984">
    <property type="entry name" value="SMAD_FHA_dom_sf"/>
</dbReference>
<dbReference type="PROSITE" id="PS50006">
    <property type="entry name" value="FHA_DOMAIN"/>
    <property type="match status" value="1"/>
</dbReference>
<evidence type="ECO:0000259" key="8">
    <source>
        <dbReference type="PROSITE" id="PS50006"/>
    </source>
</evidence>
<keyword evidence="2" id="KW-0805">Transcription regulation</keyword>
<dbReference type="CDD" id="cd00059">
    <property type="entry name" value="FH_FOX"/>
    <property type="match status" value="1"/>
</dbReference>
<evidence type="ECO:0000256" key="1">
    <source>
        <dbReference type="ARBA" id="ARBA00004123"/>
    </source>
</evidence>
<evidence type="ECO:0000256" key="6">
    <source>
        <dbReference type="PROSITE-ProRule" id="PRU00089"/>
    </source>
</evidence>
<dbReference type="OrthoDB" id="5954824at2759"/>
<feature type="compositionally biased region" description="Polar residues" evidence="7">
    <location>
        <begin position="174"/>
        <end position="193"/>
    </location>
</feature>
<dbReference type="InterPro" id="IPR018122">
    <property type="entry name" value="TF_fork_head_CS_1"/>
</dbReference>
<keyword evidence="5 6" id="KW-0539">Nucleus</keyword>
<keyword evidence="11" id="KW-1185">Reference proteome</keyword>
<reference evidence="10" key="1">
    <citation type="journal article" date="2021" name="Nat. Commun.">
        <title>Genetic determinants of endophytism in the Arabidopsis root mycobiome.</title>
        <authorList>
            <person name="Mesny F."/>
            <person name="Miyauchi S."/>
            <person name="Thiergart T."/>
            <person name="Pickel B."/>
            <person name="Atanasova L."/>
            <person name="Karlsson M."/>
            <person name="Huettel B."/>
            <person name="Barry K.W."/>
            <person name="Haridas S."/>
            <person name="Chen C."/>
            <person name="Bauer D."/>
            <person name="Andreopoulos W."/>
            <person name="Pangilinan J."/>
            <person name="LaButti K."/>
            <person name="Riley R."/>
            <person name="Lipzen A."/>
            <person name="Clum A."/>
            <person name="Drula E."/>
            <person name="Henrissat B."/>
            <person name="Kohler A."/>
            <person name="Grigoriev I.V."/>
            <person name="Martin F.M."/>
            <person name="Hacquard S."/>
        </authorList>
    </citation>
    <scope>NUCLEOTIDE SEQUENCE</scope>
    <source>
        <strain evidence="10">MPI-CAGE-CH-0243</strain>
    </source>
</reference>
<evidence type="ECO:0000313" key="10">
    <source>
        <dbReference type="EMBL" id="KAH7135676.1"/>
    </source>
</evidence>
<dbReference type="Proteomes" id="UP000700596">
    <property type="component" value="Unassembled WGS sequence"/>
</dbReference>
<feature type="domain" description="Fork-head" evidence="9">
    <location>
        <begin position="398"/>
        <end position="493"/>
    </location>
</feature>
<dbReference type="PROSITE" id="PS50039">
    <property type="entry name" value="FORK_HEAD_3"/>
    <property type="match status" value="1"/>
</dbReference>
<dbReference type="InterPro" id="IPR000253">
    <property type="entry name" value="FHA_dom"/>
</dbReference>
<dbReference type="Pfam" id="PF00250">
    <property type="entry name" value="Forkhead"/>
    <property type="match status" value="1"/>
</dbReference>
<accession>A0A9P9IXB4</accession>
<evidence type="ECO:0000256" key="7">
    <source>
        <dbReference type="SAM" id="MobiDB-lite"/>
    </source>
</evidence>
<keyword evidence="3 6" id="KW-0238">DNA-binding</keyword>
<evidence type="ECO:0000313" key="11">
    <source>
        <dbReference type="Proteomes" id="UP000700596"/>
    </source>
</evidence>
<feature type="compositionally biased region" description="Polar residues" evidence="7">
    <location>
        <begin position="85"/>
        <end position="97"/>
    </location>
</feature>
<dbReference type="GO" id="GO:0000981">
    <property type="term" value="F:DNA-binding transcription factor activity, RNA polymerase II-specific"/>
    <property type="evidence" value="ECO:0007669"/>
    <property type="project" value="TreeGrafter"/>
</dbReference>
<dbReference type="PANTHER" id="PTHR45881">
    <property type="entry name" value="CHECKPOINT SUPPRESSOR 1-LIKE, ISOFORM A-RELATED"/>
    <property type="match status" value="1"/>
</dbReference>
<proteinExistence type="predicted"/>
<keyword evidence="4" id="KW-0804">Transcription</keyword>
<dbReference type="CDD" id="cd22701">
    <property type="entry name" value="FHA_FKH1-like"/>
    <property type="match status" value="1"/>
</dbReference>
<dbReference type="Gene3D" id="1.10.10.10">
    <property type="entry name" value="Winged helix-like DNA-binding domain superfamily/Winged helix DNA-binding domain"/>
    <property type="match status" value="1"/>
</dbReference>
<name>A0A9P9IXB4_9PLEO</name>
<comment type="caution">
    <text evidence="10">The sequence shown here is derived from an EMBL/GenBank/DDBJ whole genome shotgun (WGS) entry which is preliminary data.</text>
</comment>